<dbReference type="AlphaFoldDB" id="A0A024GT98"/>
<dbReference type="Proteomes" id="UP000053237">
    <property type="component" value="Unassembled WGS sequence"/>
</dbReference>
<dbReference type="EMBL" id="CAIX01000409">
    <property type="protein sequence ID" value="CCI50183.1"/>
    <property type="molecule type" value="Genomic_DNA"/>
</dbReference>
<keyword evidence="2" id="KW-1185">Reference proteome</keyword>
<gene>
    <name evidence="1" type="ORF">BN9_117340</name>
</gene>
<accession>A0A024GT98</accession>
<evidence type="ECO:0000313" key="1">
    <source>
        <dbReference type="EMBL" id="CCI50183.1"/>
    </source>
</evidence>
<organism evidence="1 2">
    <name type="scientific">Albugo candida</name>
    <dbReference type="NCBI Taxonomy" id="65357"/>
    <lineage>
        <taxon>Eukaryota</taxon>
        <taxon>Sar</taxon>
        <taxon>Stramenopiles</taxon>
        <taxon>Oomycota</taxon>
        <taxon>Peronosporomycetes</taxon>
        <taxon>Albuginales</taxon>
        <taxon>Albuginaceae</taxon>
        <taxon>Albugo</taxon>
    </lineage>
</organism>
<comment type="caution">
    <text evidence="1">The sequence shown here is derived from an EMBL/GenBank/DDBJ whole genome shotgun (WGS) entry which is preliminary data.</text>
</comment>
<reference evidence="1 2" key="1">
    <citation type="submission" date="2012-05" db="EMBL/GenBank/DDBJ databases">
        <title>Recombination and specialization in a pathogen metapopulation.</title>
        <authorList>
            <person name="Gardiner A."/>
            <person name="Kemen E."/>
            <person name="Schultz-Larsen T."/>
            <person name="MacLean D."/>
            <person name="Van Oosterhout C."/>
            <person name="Jones J.D.G."/>
        </authorList>
    </citation>
    <scope>NUCLEOTIDE SEQUENCE [LARGE SCALE GENOMIC DNA]</scope>
    <source>
        <strain evidence="1 2">Ac Nc2</strain>
    </source>
</reference>
<sequence length="211" mass="22925">MTRMQASVQQHEIAEITADRSPACVSKSAWFLIESVNPISSRTHCSVFHFEFSSAKSSFLSETTITVASSNCFGVTRGWNSLGSKAMTFDVDIFESITLISTQIRCPKRTLSCVLKRQYPVYRPGWSGAIIRIQISIVFPGAMCGTNTVSGACNLSPPTHIRWPGLRIFQILSNGYFGGSTVPSGHVTSSSKIAKHASISASTSFLVTFSK</sequence>
<protein>
    <submittedName>
        <fullName evidence="1">Uncharacterized protein</fullName>
    </submittedName>
</protein>
<proteinExistence type="predicted"/>
<name>A0A024GT98_9STRA</name>
<dbReference type="InParanoid" id="A0A024GT98"/>
<evidence type="ECO:0000313" key="2">
    <source>
        <dbReference type="Proteomes" id="UP000053237"/>
    </source>
</evidence>